<evidence type="ECO:0000256" key="1">
    <source>
        <dbReference type="ARBA" id="ARBA00022741"/>
    </source>
</evidence>
<keyword evidence="6 7" id="KW-0009">Actin-binding</keyword>
<evidence type="ECO:0000256" key="3">
    <source>
        <dbReference type="ARBA" id="ARBA00023054"/>
    </source>
</evidence>
<dbReference type="Pfam" id="PF00063">
    <property type="entry name" value="Myosin_head"/>
    <property type="match status" value="2"/>
</dbReference>
<proteinExistence type="inferred from homology"/>
<feature type="region of interest" description="Disordered" evidence="9">
    <location>
        <begin position="778"/>
        <end position="801"/>
    </location>
</feature>
<dbReference type="SMART" id="SM00015">
    <property type="entry name" value="IQ"/>
    <property type="match status" value="4"/>
</dbReference>
<feature type="non-terminal residue" evidence="12">
    <location>
        <position position="1"/>
    </location>
</feature>
<comment type="caution">
    <text evidence="7">Lacks conserved residue(s) required for the propagation of feature annotation.</text>
</comment>
<feature type="domain" description="Myosin motor" evidence="11">
    <location>
        <begin position="1"/>
        <end position="254"/>
    </location>
</feature>
<dbReference type="PROSITE" id="PS50096">
    <property type="entry name" value="IQ"/>
    <property type="match status" value="2"/>
</dbReference>
<dbReference type="SMART" id="SM00242">
    <property type="entry name" value="MYSc"/>
    <property type="match status" value="1"/>
</dbReference>
<accession>A0A8H7ZZ06</accession>
<dbReference type="AlphaFoldDB" id="A0A8H7ZZ06"/>
<dbReference type="GO" id="GO:0016020">
    <property type="term" value="C:membrane"/>
    <property type="evidence" value="ECO:0007669"/>
    <property type="project" value="TreeGrafter"/>
</dbReference>
<evidence type="ECO:0000256" key="6">
    <source>
        <dbReference type="ARBA" id="ARBA00023203"/>
    </source>
</evidence>
<dbReference type="Gene3D" id="1.20.5.190">
    <property type="match status" value="1"/>
</dbReference>
<keyword evidence="5" id="KW-0505">Motor protein</keyword>
<dbReference type="PANTHER" id="PTHR13140">
    <property type="entry name" value="MYOSIN"/>
    <property type="match status" value="1"/>
</dbReference>
<dbReference type="GO" id="GO:0016459">
    <property type="term" value="C:myosin complex"/>
    <property type="evidence" value="ECO:0007669"/>
    <property type="project" value="UniProtKB-KW"/>
</dbReference>
<evidence type="ECO:0000259" key="10">
    <source>
        <dbReference type="PROSITE" id="PS51126"/>
    </source>
</evidence>
<dbReference type="InterPro" id="IPR027417">
    <property type="entry name" value="P-loop_NTPase"/>
</dbReference>
<keyword evidence="1" id="KW-0547">Nucleotide-binding</keyword>
<protein>
    <submittedName>
        <fullName evidence="12">P-loop containing nucleoside triphosphate hydrolase protein</fullName>
    </submittedName>
</protein>
<dbReference type="Gene3D" id="1.20.58.530">
    <property type="match status" value="1"/>
</dbReference>
<dbReference type="InterPro" id="IPR001609">
    <property type="entry name" value="Myosin_head_motor_dom-like"/>
</dbReference>
<dbReference type="GO" id="GO:0007015">
    <property type="term" value="P:actin filament organization"/>
    <property type="evidence" value="ECO:0007669"/>
    <property type="project" value="TreeGrafter"/>
</dbReference>
<dbReference type="EMBL" id="JAEFCI010002889">
    <property type="protein sequence ID" value="KAG5461940.1"/>
    <property type="molecule type" value="Genomic_DNA"/>
</dbReference>
<dbReference type="PROSITE" id="PS51456">
    <property type="entry name" value="MYOSIN_MOTOR"/>
    <property type="match status" value="1"/>
</dbReference>
<evidence type="ECO:0000313" key="12">
    <source>
        <dbReference type="EMBL" id="KAG5461940.1"/>
    </source>
</evidence>
<feature type="domain" description="Dilute" evidence="10">
    <location>
        <begin position="740"/>
        <end position="887"/>
    </location>
</feature>
<dbReference type="PROSITE" id="PS51126">
    <property type="entry name" value="DILUTE"/>
    <property type="match status" value="1"/>
</dbReference>
<comment type="similarity">
    <text evidence="7">Belongs to the TRAFAC class myosin-kinesin ATPase superfamily. Myosin family.</text>
</comment>
<feature type="coiled-coil region" evidence="8">
    <location>
        <begin position="376"/>
        <end position="428"/>
    </location>
</feature>
<dbReference type="InterPro" id="IPR002710">
    <property type="entry name" value="Dilute_dom"/>
</dbReference>
<dbReference type="Gene3D" id="3.40.850.10">
    <property type="entry name" value="Kinesin motor domain"/>
    <property type="match status" value="1"/>
</dbReference>
<feature type="compositionally biased region" description="Basic and acidic residues" evidence="9">
    <location>
        <begin position="572"/>
        <end position="596"/>
    </location>
</feature>
<feature type="region of interest" description="Disordered" evidence="9">
    <location>
        <begin position="558"/>
        <end position="616"/>
    </location>
</feature>
<evidence type="ECO:0000256" key="2">
    <source>
        <dbReference type="ARBA" id="ARBA00022840"/>
    </source>
</evidence>
<sequence>FAEHVFKLEQQLYVEEQIQWRFINYSDNTPTIEMIEGKLGILPLLDEESRLPSGSDQGVADKLFRQFDTPKHKNIFAKPRFSNSAFTIRHYACEVTYEAEGFIDKNKDTVPDELMAVKPTLGLVFKSSLISLMDRIKSTNVHYIRCIKPNDTKEPWGFSAPTVLNQLRACGVLETIRISCAGYPSRWTFAEFVDRYYLLVHSSQWTSDPKLLCQAILKSVISVEDNYQLAYLERKRSETLNRYTTLIQKSARRMVAQNRYRRLRRACVLVQTGEFARIAQRVLRGLREDKAAATLQSRWRAHKYADARRTLAAVRIQAAYRKWHARSRYVAYRRAVVFAQSCVRRKYARRELAELRAEARSASHLKEVSYALENKVFELTQSLQKQERENSELHANLRELEASCSEFKKQAESNQRNAQRAAERLAAATAGFRAELGAAVAEKRALQGKVWSLSEQLPAKDEQISAKDAEITKLTQEIHRLREELASRRFSPVRSRATSPLRSAAPAAPPEWRLPTPDAAAVAAIQRENEQPNVQPAKPLAVTTNRGTTAAVPLVELGSHNGAGPLLGSKNAVDDPEHRPNRRHSSAERSFKEASKTARITKRPQPADAATGRDSAEGAVGEIIRLPPPAANAAPAHDHYRKAIPTRRLRSPGLPLAIAINDAEDNRKAREAQALIKALNDPALVDEIVDSLVRNLLVPLPSTQNRTHRRDILFPAHLIGLCTTQMRKYQLNGPLQSLMAVVVSTIQEETLSKAGDDYTCAFWLSNTRELYAIVRTAERKHDKPHQSPPYPRQEAADKTATDRVAQKIEADLKALLQEIYHIWLQEIKKRLVKMIIPGIVESQSLSGVTATEGGFLKRFMKQAQPTITVDGLLNLFTKISKTMTVRD</sequence>
<dbReference type="Gene3D" id="1.20.5.4820">
    <property type="match status" value="1"/>
</dbReference>
<dbReference type="Pfam" id="PF00612">
    <property type="entry name" value="IQ"/>
    <property type="match status" value="1"/>
</dbReference>
<dbReference type="Proteomes" id="UP000673691">
    <property type="component" value="Unassembled WGS sequence"/>
</dbReference>
<evidence type="ECO:0000256" key="5">
    <source>
        <dbReference type="ARBA" id="ARBA00023175"/>
    </source>
</evidence>
<dbReference type="PANTHER" id="PTHR13140:SF706">
    <property type="entry name" value="DILUTE CLASS UNCONVENTIONAL MYOSIN, ISOFORM C"/>
    <property type="match status" value="1"/>
</dbReference>
<reference evidence="12 13" key="1">
    <citation type="journal article" name="Sci. Rep.">
        <title>Genome-scale phylogenetic analyses confirm Olpidium as the closest living zoosporic fungus to the non-flagellated, terrestrial fungi.</title>
        <authorList>
            <person name="Chang Y."/>
            <person name="Rochon D."/>
            <person name="Sekimoto S."/>
            <person name="Wang Y."/>
            <person name="Chovatia M."/>
            <person name="Sandor L."/>
            <person name="Salamov A."/>
            <person name="Grigoriev I.V."/>
            <person name="Stajich J.E."/>
            <person name="Spatafora J.W."/>
        </authorList>
    </citation>
    <scope>NUCLEOTIDE SEQUENCE [LARGE SCALE GENOMIC DNA]</scope>
    <source>
        <strain evidence="12">S191</strain>
    </source>
</reference>
<organism evidence="12 13">
    <name type="scientific">Olpidium bornovanus</name>
    <dbReference type="NCBI Taxonomy" id="278681"/>
    <lineage>
        <taxon>Eukaryota</taxon>
        <taxon>Fungi</taxon>
        <taxon>Fungi incertae sedis</taxon>
        <taxon>Olpidiomycota</taxon>
        <taxon>Olpidiomycotina</taxon>
        <taxon>Olpidiomycetes</taxon>
        <taxon>Olpidiales</taxon>
        <taxon>Olpidiaceae</taxon>
        <taxon>Olpidium</taxon>
    </lineage>
</organism>
<keyword evidence="12" id="KW-0378">Hydrolase</keyword>
<evidence type="ECO:0000259" key="11">
    <source>
        <dbReference type="PROSITE" id="PS51456"/>
    </source>
</evidence>
<dbReference type="OrthoDB" id="6108017at2759"/>
<keyword evidence="2" id="KW-0067">ATP-binding</keyword>
<evidence type="ECO:0000256" key="4">
    <source>
        <dbReference type="ARBA" id="ARBA00023123"/>
    </source>
</evidence>
<dbReference type="SUPFAM" id="SSF52540">
    <property type="entry name" value="P-loop containing nucleoside triphosphate hydrolases"/>
    <property type="match status" value="2"/>
</dbReference>
<dbReference type="InterPro" id="IPR036961">
    <property type="entry name" value="Kinesin_motor_dom_sf"/>
</dbReference>
<evidence type="ECO:0000256" key="8">
    <source>
        <dbReference type="SAM" id="Coils"/>
    </source>
</evidence>
<keyword evidence="13" id="KW-1185">Reference proteome</keyword>
<evidence type="ECO:0000256" key="9">
    <source>
        <dbReference type="SAM" id="MobiDB-lite"/>
    </source>
</evidence>
<dbReference type="InterPro" id="IPR000048">
    <property type="entry name" value="IQ_motif_EF-hand-BS"/>
</dbReference>
<gene>
    <name evidence="12" type="ORF">BJ554DRAFT_5794</name>
</gene>
<dbReference type="GO" id="GO:0016787">
    <property type="term" value="F:hydrolase activity"/>
    <property type="evidence" value="ECO:0007669"/>
    <property type="project" value="UniProtKB-KW"/>
</dbReference>
<dbReference type="GO" id="GO:0051015">
    <property type="term" value="F:actin filament binding"/>
    <property type="evidence" value="ECO:0007669"/>
    <property type="project" value="TreeGrafter"/>
</dbReference>
<dbReference type="GO" id="GO:0005524">
    <property type="term" value="F:ATP binding"/>
    <property type="evidence" value="ECO:0007669"/>
    <property type="project" value="UniProtKB-KW"/>
</dbReference>
<dbReference type="GO" id="GO:0000146">
    <property type="term" value="F:microfilament motor activity"/>
    <property type="evidence" value="ECO:0007669"/>
    <property type="project" value="TreeGrafter"/>
</dbReference>
<keyword evidence="4 7" id="KW-0518">Myosin</keyword>
<dbReference type="GO" id="GO:0005737">
    <property type="term" value="C:cytoplasm"/>
    <property type="evidence" value="ECO:0007669"/>
    <property type="project" value="TreeGrafter"/>
</dbReference>
<comment type="caution">
    <text evidence="12">The sequence shown here is derived from an EMBL/GenBank/DDBJ whole genome shotgun (WGS) entry which is preliminary data.</text>
</comment>
<evidence type="ECO:0000256" key="7">
    <source>
        <dbReference type="PROSITE-ProRule" id="PRU00782"/>
    </source>
</evidence>
<name>A0A8H7ZZ06_9FUNG</name>
<evidence type="ECO:0000313" key="13">
    <source>
        <dbReference type="Proteomes" id="UP000673691"/>
    </source>
</evidence>
<keyword evidence="3 8" id="KW-0175">Coiled coil</keyword>
<feature type="region of interest" description="Actin-binding" evidence="7">
    <location>
        <begin position="129"/>
        <end position="151"/>
    </location>
</feature>